<evidence type="ECO:0000313" key="3">
    <source>
        <dbReference type="Proteomes" id="UP001221757"/>
    </source>
</evidence>
<feature type="region of interest" description="Disordered" evidence="1">
    <location>
        <begin position="1"/>
        <end position="46"/>
    </location>
</feature>
<name>A0AAD7D9V9_MYCRO</name>
<feature type="compositionally biased region" description="Polar residues" evidence="1">
    <location>
        <begin position="28"/>
        <end position="39"/>
    </location>
</feature>
<proteinExistence type="predicted"/>
<accession>A0AAD7D9V9</accession>
<evidence type="ECO:0000256" key="1">
    <source>
        <dbReference type="SAM" id="MobiDB-lite"/>
    </source>
</evidence>
<comment type="caution">
    <text evidence="2">The sequence shown here is derived from an EMBL/GenBank/DDBJ whole genome shotgun (WGS) entry which is preliminary data.</text>
</comment>
<dbReference type="Proteomes" id="UP001221757">
    <property type="component" value="Unassembled WGS sequence"/>
</dbReference>
<protein>
    <submittedName>
        <fullName evidence="2">Uncharacterized protein</fullName>
    </submittedName>
</protein>
<keyword evidence="3" id="KW-1185">Reference proteome</keyword>
<evidence type="ECO:0000313" key="2">
    <source>
        <dbReference type="EMBL" id="KAJ7686277.1"/>
    </source>
</evidence>
<gene>
    <name evidence="2" type="ORF">B0H17DRAFT_1072205</name>
</gene>
<dbReference type="AlphaFoldDB" id="A0AAD7D9V9"/>
<organism evidence="2 3">
    <name type="scientific">Mycena rosella</name>
    <name type="common">Pink bonnet</name>
    <name type="synonym">Agaricus rosellus</name>
    <dbReference type="NCBI Taxonomy" id="1033263"/>
    <lineage>
        <taxon>Eukaryota</taxon>
        <taxon>Fungi</taxon>
        <taxon>Dikarya</taxon>
        <taxon>Basidiomycota</taxon>
        <taxon>Agaricomycotina</taxon>
        <taxon>Agaricomycetes</taxon>
        <taxon>Agaricomycetidae</taxon>
        <taxon>Agaricales</taxon>
        <taxon>Marasmiineae</taxon>
        <taxon>Mycenaceae</taxon>
        <taxon>Mycena</taxon>
    </lineage>
</organism>
<reference evidence="2" key="1">
    <citation type="submission" date="2023-03" db="EMBL/GenBank/DDBJ databases">
        <title>Massive genome expansion in bonnet fungi (Mycena s.s.) driven by repeated elements and novel gene families across ecological guilds.</title>
        <authorList>
            <consortium name="Lawrence Berkeley National Laboratory"/>
            <person name="Harder C.B."/>
            <person name="Miyauchi S."/>
            <person name="Viragh M."/>
            <person name="Kuo A."/>
            <person name="Thoen E."/>
            <person name="Andreopoulos B."/>
            <person name="Lu D."/>
            <person name="Skrede I."/>
            <person name="Drula E."/>
            <person name="Henrissat B."/>
            <person name="Morin E."/>
            <person name="Kohler A."/>
            <person name="Barry K."/>
            <person name="LaButti K."/>
            <person name="Morin E."/>
            <person name="Salamov A."/>
            <person name="Lipzen A."/>
            <person name="Mereny Z."/>
            <person name="Hegedus B."/>
            <person name="Baldrian P."/>
            <person name="Stursova M."/>
            <person name="Weitz H."/>
            <person name="Taylor A."/>
            <person name="Grigoriev I.V."/>
            <person name="Nagy L.G."/>
            <person name="Martin F."/>
            <person name="Kauserud H."/>
        </authorList>
    </citation>
    <scope>NUCLEOTIDE SEQUENCE</scope>
    <source>
        <strain evidence="2">CBHHK067</strain>
    </source>
</reference>
<dbReference type="EMBL" id="JARKIE010000097">
    <property type="protein sequence ID" value="KAJ7686277.1"/>
    <property type="molecule type" value="Genomic_DNA"/>
</dbReference>
<sequence>MTTSYHKNPPAYGASEQCEDKRAPPVSAKTNLDAESQQEGPGPRYIPYRVYAPDGAIPARKAPDPGNPFIGRIKATSVPPPHNVLSLKRALGKAEGLLDPSGCRTLIYRLHSATLPEDATARVSLLGPGLGETPETAVALVFHGDLSKLEYEARCSPSVEEAARTYTQQYVYYHLHTLSGEEPSARALDRSEPAIGRIDKMEIAPPNDVQSVKRCIARAEGKPIYKFGQMYGDPTDSEPCADDAPWADDAWDDAPGSTPTAALLLVRPERRAGLHNRPLRVLEAQCAARTAFWSSDLTWLAACQGDVMH</sequence>